<comment type="subcellular location">
    <subcellularLocation>
        <location evidence="3">Cytoplasm</location>
    </subcellularLocation>
    <subcellularLocation>
        <location evidence="2">Membrane</location>
        <topology evidence="2">Multi-pass membrane protein</topology>
    </subcellularLocation>
</comment>
<feature type="region of interest" description="Disordered" evidence="17">
    <location>
        <begin position="1636"/>
        <end position="1721"/>
    </location>
</feature>
<comment type="similarity">
    <text evidence="4">Belongs to the class I-like SAM-binding methyltransferase superfamily. TPMT family.</text>
</comment>
<dbReference type="FunFam" id="3.40.50.150:FF:000101">
    <property type="entry name" value="Thiopurine S-methyltransferase"/>
    <property type="match status" value="1"/>
</dbReference>
<evidence type="ECO:0000256" key="8">
    <source>
        <dbReference type="ARBA" id="ARBA00022603"/>
    </source>
</evidence>
<gene>
    <name evidence="20" type="ORF">BRAFLDRAFT_118520</name>
</gene>
<reference evidence="20" key="1">
    <citation type="journal article" date="2008" name="Nature">
        <title>The amphioxus genome and the evolution of the chordate karyotype.</title>
        <authorList>
            <consortium name="US DOE Joint Genome Institute (JGI-PGF)"/>
            <person name="Putnam N.H."/>
            <person name="Butts T."/>
            <person name="Ferrier D.E.K."/>
            <person name="Furlong R.F."/>
            <person name="Hellsten U."/>
            <person name="Kawashima T."/>
            <person name="Robinson-Rechavi M."/>
            <person name="Shoguchi E."/>
            <person name="Terry A."/>
            <person name="Yu J.-K."/>
            <person name="Benito-Gutierrez E.L."/>
            <person name="Dubchak I."/>
            <person name="Garcia-Fernandez J."/>
            <person name="Gibson-Brown J.J."/>
            <person name="Grigoriev I.V."/>
            <person name="Horton A.C."/>
            <person name="de Jong P.J."/>
            <person name="Jurka J."/>
            <person name="Kapitonov V.V."/>
            <person name="Kohara Y."/>
            <person name="Kuroki Y."/>
            <person name="Lindquist E."/>
            <person name="Lucas S."/>
            <person name="Osoegawa K."/>
            <person name="Pennacchio L.A."/>
            <person name="Salamov A.A."/>
            <person name="Satou Y."/>
            <person name="Sauka-Spengler T."/>
            <person name="Schmutz J."/>
            <person name="Shin-I T."/>
            <person name="Toyoda A."/>
            <person name="Bronner-Fraser M."/>
            <person name="Fujiyama A."/>
            <person name="Holland L.Z."/>
            <person name="Holland P.W.H."/>
            <person name="Satoh N."/>
            <person name="Rokhsar D.S."/>
        </authorList>
    </citation>
    <scope>NUCLEOTIDE SEQUENCE [LARGE SCALE GENOMIC DNA]</scope>
    <source>
        <strain evidence="20">S238N-H82</strain>
        <tissue evidence="20">Testes</tissue>
    </source>
</reference>
<dbReference type="EC" id="2.1.1.67" evidence="5"/>
<feature type="transmembrane region" description="Helical" evidence="18">
    <location>
        <begin position="25"/>
        <end position="53"/>
    </location>
</feature>
<keyword evidence="10" id="KW-0949">S-adenosyl-L-methionine</keyword>
<evidence type="ECO:0000256" key="16">
    <source>
        <dbReference type="ARBA" id="ARBA00023303"/>
    </source>
</evidence>
<feature type="compositionally biased region" description="Basic and acidic residues" evidence="17">
    <location>
        <begin position="1636"/>
        <end position="1651"/>
    </location>
</feature>
<dbReference type="InterPro" id="IPR029063">
    <property type="entry name" value="SAM-dependent_MTases_sf"/>
</dbReference>
<dbReference type="GO" id="GO:0008119">
    <property type="term" value="F:thiopurine S-methyltransferase activity"/>
    <property type="evidence" value="ECO:0007669"/>
    <property type="project" value="UniProtKB-EC"/>
</dbReference>
<keyword evidence="15" id="KW-0325">Glycoprotein</keyword>
<accession>C3YBN1</accession>
<dbReference type="Pfam" id="PF03185">
    <property type="entry name" value="CaKB"/>
    <property type="match status" value="1"/>
</dbReference>
<evidence type="ECO:0000256" key="18">
    <source>
        <dbReference type="SAM" id="Phobius"/>
    </source>
</evidence>
<dbReference type="Pfam" id="PF05724">
    <property type="entry name" value="TPMT"/>
    <property type="match status" value="2"/>
</dbReference>
<dbReference type="GO" id="GO:0016020">
    <property type="term" value="C:membrane"/>
    <property type="evidence" value="ECO:0007669"/>
    <property type="project" value="UniProtKB-SubCell"/>
</dbReference>
<dbReference type="GO" id="GO:0005737">
    <property type="term" value="C:cytoplasm"/>
    <property type="evidence" value="ECO:0007669"/>
    <property type="project" value="UniProtKB-SubCell"/>
</dbReference>
<evidence type="ECO:0000313" key="20">
    <source>
        <dbReference type="EMBL" id="EEN62388.1"/>
    </source>
</evidence>
<feature type="region of interest" description="Disordered" evidence="17">
    <location>
        <begin position="915"/>
        <end position="935"/>
    </location>
</feature>
<dbReference type="InterPro" id="IPR003930">
    <property type="entry name" value="K_chnl_Ca-activ_BK_bsu"/>
</dbReference>
<feature type="region of interest" description="Disordered" evidence="17">
    <location>
        <begin position="1495"/>
        <end position="1533"/>
    </location>
</feature>
<keyword evidence="12 18" id="KW-1133">Transmembrane helix</keyword>
<dbReference type="SUPFAM" id="SSF53335">
    <property type="entry name" value="S-adenosyl-L-methionine-dependent methyltransferases"/>
    <property type="match status" value="2"/>
</dbReference>
<keyword evidence="14 18" id="KW-0472">Membrane</keyword>
<feature type="compositionally biased region" description="Polar residues" evidence="17">
    <location>
        <begin position="1342"/>
        <end position="1357"/>
    </location>
</feature>
<dbReference type="PROSITE" id="PS51585">
    <property type="entry name" value="SAM_MT_TPMT"/>
    <property type="match status" value="2"/>
</dbReference>
<evidence type="ECO:0000256" key="4">
    <source>
        <dbReference type="ARBA" id="ARBA00008145"/>
    </source>
</evidence>
<evidence type="ECO:0000256" key="13">
    <source>
        <dbReference type="ARBA" id="ARBA00023065"/>
    </source>
</evidence>
<feature type="compositionally biased region" description="Polar residues" evidence="17">
    <location>
        <begin position="1675"/>
        <end position="1685"/>
    </location>
</feature>
<dbReference type="GO" id="GO:0032259">
    <property type="term" value="P:methylation"/>
    <property type="evidence" value="ECO:0007669"/>
    <property type="project" value="UniProtKB-KW"/>
</dbReference>
<keyword evidence="7" id="KW-0963">Cytoplasm</keyword>
<evidence type="ECO:0000256" key="14">
    <source>
        <dbReference type="ARBA" id="ARBA00023136"/>
    </source>
</evidence>
<organism>
    <name type="scientific">Branchiostoma floridae</name>
    <name type="common">Florida lancelet</name>
    <name type="synonym">Amphioxus</name>
    <dbReference type="NCBI Taxonomy" id="7739"/>
    <lineage>
        <taxon>Eukaryota</taxon>
        <taxon>Metazoa</taxon>
        <taxon>Chordata</taxon>
        <taxon>Cephalochordata</taxon>
        <taxon>Leptocardii</taxon>
        <taxon>Amphioxiformes</taxon>
        <taxon>Branchiostomatidae</taxon>
        <taxon>Branchiostoma</taxon>
    </lineage>
</organism>
<dbReference type="Pfam" id="PF23079">
    <property type="entry name" value="HTH_NOL4_2nd"/>
    <property type="match status" value="1"/>
</dbReference>
<evidence type="ECO:0000259" key="19">
    <source>
        <dbReference type="Pfam" id="PF23079"/>
    </source>
</evidence>
<feature type="compositionally biased region" description="Acidic residues" evidence="17">
    <location>
        <begin position="1513"/>
        <end position="1523"/>
    </location>
</feature>
<dbReference type="InterPro" id="IPR008854">
    <property type="entry name" value="TPMT"/>
</dbReference>
<feature type="transmembrane region" description="Helical" evidence="18">
    <location>
        <begin position="203"/>
        <end position="222"/>
    </location>
</feature>
<dbReference type="Gene3D" id="3.40.50.150">
    <property type="entry name" value="Vaccinia Virus protein VP39"/>
    <property type="match status" value="2"/>
</dbReference>
<feature type="domain" description="Nucleolar protein 4 helical" evidence="19">
    <location>
        <begin position="1535"/>
        <end position="1633"/>
    </location>
</feature>
<dbReference type="InParanoid" id="C3YBN1"/>
<keyword evidence="8" id="KW-0489">Methyltransferase</keyword>
<dbReference type="PANTHER" id="PTHR10259:SF11">
    <property type="entry name" value="THIOPURINE S-METHYLTRANSFERASE"/>
    <property type="match status" value="1"/>
</dbReference>
<keyword evidence="16" id="KW-0407">Ion channel</keyword>
<feature type="compositionally biased region" description="Polar residues" evidence="17">
    <location>
        <begin position="1398"/>
        <end position="1409"/>
    </location>
</feature>
<dbReference type="EMBL" id="GG666497">
    <property type="protein sequence ID" value="EEN62388.1"/>
    <property type="molecule type" value="Genomic_DNA"/>
</dbReference>
<keyword evidence="13" id="KW-0406">Ion transport</keyword>
<sequence>MIGGGSRARRIYGSGRQSSPASRRFVLCCTLIVVPALLAAFCGAGIIVCGVLVVRPVVRTGSLGFRETTCTTTEASFTGTWVKCNSCVNCRTKRFAAGGSGINVRFPCLVINVTYHVNNQDFSGILYETEARLDWSMKTVPLCATQPTCERDDAYTGQKVERFAKTYGVGKTYKCLYHPDNAGDGSAVLLRRQFTQQSVIHSMLWLSLGMVLFVGIVVYMCCQCKKARDQMMATPGTAPASSVPPNATMLRPIYNTQYAPNAAYTNPVAVPSAEPPTPSYASVVPGPTDLTQSGVSDICVIFRDTMASKDDSIPIEKLGVVNLPQWEQGWQKAKDAGKDPQFHVKNVHPIFCKHLEQLTGGRSGLKFLFPLCGKAMDMKWLADQGHTIVGVDGVEDAARQFFQENAIHPTVTDVPALNGKLYQVSEVKGQFDAIWDRGAFVAINEVDREKYVRLMKTLLKPDGRCLMEVYQYEPSLFPGPPHNVPEDELKQLLAFFPQTPGTKQTMENGRAPSHNLPSITRFQFRSHPGGTRRYTALHRSVGPEGTYSGTDKTCQGRDTMAAKDDSIPSEKPGVVNLPQWEQGWQKATDAGKDPLFHVKNVHPILSKHLEQLTGGRSGLKFLFPLCGKAMDMKWLADQGHTIVGVDGVEDAARQFFQESSIQPTVTEMPALNGKLYQGMEGRISIYICDYFNFSSEVKGQFDAIWDRGAFVAINEVDREKYIRLMKTLLKPDGRCLMEVMQYEPSLFPAVFPRTPGTKQAIENGRAPSHNLPSITRFQFRSHPGGTRRYTAPHRWSNSLENTWYPAHQGVYIALRRPIRNSTPARPGMWRQLMRIYSPTCTFLQDEGFKTPEPASAGLTAQASSRVGFSPFLVVVIATFAFGTVFEKNIRTPSHTLGSSIPNSTVRGNTLASRNKMSAAGTVETQQRDGGKSQREHMYREFQTWAVQTYGDSGKTKTVTRKKYRRIMRYLSGDEKPTTDNAKFRFWVKSKGFVLSPMGNNNDSPNKKGILYVPVKIRWSNSLENTWYPAHQGVCFALRRPIRNSTPARPGMWRVLSFFGCCYCHIAFGTVFEKNIRTPSHALGSSIPNSTVRGNTLASRNKMSAAGTVETQQRDGGKSQREHMYREFQTWAVQTYGDSGKTKTVTRKKYRRIMRYLSGDEKPTTDNAKFRFWVKSKGFVLSPMGNNNDSPNKKGILYVPVKNQDVKTGQGFKRVAVVEDFFSIIYNMHVSAPEGEGRPPKHAGQKRTYRAIAETYAFLPREAVTRFLMSCRECQKRMHLTNSAQEDHVTTSKSSQINFNLPIMEQVLHRKGEQGQEQDATSVSSADTDNSDSNAGSGDLDVTSPNEQEADKTSQQPNGVPAKEGKSENEDSGSDDSSGTPASPTPPTNKPIGKGVTETAASKQPIASQDSKNDDSMEPINLSDKSPKSAESRSVLSEGLTGRRLEVEGQKGHRPDLSAHGHTYSLFACLKAADQEPKRNASHAYDRTHYPELTAQLEAPIIPEDLSISRPESRDDDDDDDNDDNDKINDQDVDPERLKAFNMFVRLFVDENLDRMVPISKQPKEKIQAIIESCNRQFPEFNERARKRIRTYLKSCRRMKRNKDSNGVETLRPTPPHLTSAMAESILAAACESEAKRQQDQLKALHQDEPQTKRMKTDHHRDEPPVLDCHSELLPYNSTSYPNGTSRLGLHSYPNSQSYHQSTVTNGPTDLSLKKSPSKSTLNPNEVAAIKQLIAGYRESAAFLYRSADELEQLLLQQS</sequence>
<evidence type="ECO:0000256" key="15">
    <source>
        <dbReference type="ARBA" id="ARBA00023180"/>
    </source>
</evidence>
<evidence type="ECO:0000256" key="12">
    <source>
        <dbReference type="ARBA" id="ARBA00022989"/>
    </source>
</evidence>
<evidence type="ECO:0000256" key="11">
    <source>
        <dbReference type="ARBA" id="ARBA00022692"/>
    </source>
</evidence>
<dbReference type="eggNOG" id="ENOG502QR3R">
    <property type="taxonomic scope" value="Eukaryota"/>
</dbReference>
<dbReference type="InterPro" id="IPR056549">
    <property type="entry name" value="HTH_NOL4"/>
</dbReference>
<dbReference type="FunFam" id="3.40.50.150:FF:000967">
    <property type="match status" value="1"/>
</dbReference>
<feature type="compositionally biased region" description="Basic and acidic residues" evidence="17">
    <location>
        <begin position="925"/>
        <end position="935"/>
    </location>
</feature>
<keyword evidence="11 18" id="KW-0812">Transmembrane</keyword>
<keyword evidence="6" id="KW-0813">Transport</keyword>
<dbReference type="PANTHER" id="PTHR10259">
    <property type="entry name" value="THIOPURINE S-METHYLTRANSFERASE"/>
    <property type="match status" value="1"/>
</dbReference>
<evidence type="ECO:0000256" key="9">
    <source>
        <dbReference type="ARBA" id="ARBA00022679"/>
    </source>
</evidence>
<evidence type="ECO:0000256" key="1">
    <source>
        <dbReference type="ARBA" id="ARBA00000903"/>
    </source>
</evidence>
<protein>
    <recommendedName>
        <fullName evidence="5">thiopurine S-methyltransferase</fullName>
        <ecNumber evidence="5">2.1.1.67</ecNumber>
    </recommendedName>
</protein>
<comment type="catalytic activity">
    <reaction evidence="1">
        <text>S-adenosyl-L-methionine + a thiopurine = S-adenosyl-L-homocysteine + a thiopurine S-methylether.</text>
        <dbReference type="EC" id="2.1.1.67"/>
    </reaction>
</comment>
<feature type="compositionally biased region" description="Basic and acidic residues" evidence="17">
    <location>
        <begin position="1440"/>
        <end position="1458"/>
    </location>
</feature>
<evidence type="ECO:0000256" key="6">
    <source>
        <dbReference type="ARBA" id="ARBA00022448"/>
    </source>
</evidence>
<feature type="compositionally biased region" description="Low complexity" evidence="17">
    <location>
        <begin position="1318"/>
        <end position="1340"/>
    </location>
</feature>
<evidence type="ECO:0000256" key="2">
    <source>
        <dbReference type="ARBA" id="ARBA00004141"/>
    </source>
</evidence>
<name>C3YBN1_BRAFL</name>
<feature type="region of interest" description="Disordered" evidence="17">
    <location>
        <begin position="1310"/>
        <end position="1458"/>
    </location>
</feature>
<proteinExistence type="inferred from homology"/>
<evidence type="ECO:0000256" key="10">
    <source>
        <dbReference type="ARBA" id="ARBA00022691"/>
    </source>
</evidence>
<feature type="compositionally biased region" description="Polar residues" evidence="17">
    <location>
        <begin position="1692"/>
        <end position="1706"/>
    </location>
</feature>
<evidence type="ECO:0000256" key="7">
    <source>
        <dbReference type="ARBA" id="ARBA00022490"/>
    </source>
</evidence>
<feature type="compositionally biased region" description="Basic and acidic residues" evidence="17">
    <location>
        <begin position="1111"/>
        <end position="1120"/>
    </location>
</feature>
<feature type="region of interest" description="Disordered" evidence="17">
    <location>
        <begin position="1101"/>
        <end position="1120"/>
    </location>
</feature>
<dbReference type="GO" id="GO:0015269">
    <property type="term" value="F:calcium-activated potassium channel activity"/>
    <property type="evidence" value="ECO:0007669"/>
    <property type="project" value="InterPro"/>
</dbReference>
<feature type="compositionally biased region" description="Low complexity" evidence="17">
    <location>
        <begin position="1707"/>
        <end position="1721"/>
    </location>
</feature>
<evidence type="ECO:0000256" key="5">
    <source>
        <dbReference type="ARBA" id="ARBA00011905"/>
    </source>
</evidence>
<evidence type="ECO:0000256" key="3">
    <source>
        <dbReference type="ARBA" id="ARBA00004496"/>
    </source>
</evidence>
<feature type="compositionally biased region" description="Basic and acidic residues" evidence="17">
    <location>
        <begin position="1524"/>
        <end position="1533"/>
    </location>
</feature>
<keyword evidence="9" id="KW-0808">Transferase</keyword>
<evidence type="ECO:0000256" key="17">
    <source>
        <dbReference type="SAM" id="MobiDB-lite"/>
    </source>
</evidence>